<organism evidence="2 3">
    <name type="scientific">Ditylenchus destructor</name>
    <dbReference type="NCBI Taxonomy" id="166010"/>
    <lineage>
        <taxon>Eukaryota</taxon>
        <taxon>Metazoa</taxon>
        <taxon>Ecdysozoa</taxon>
        <taxon>Nematoda</taxon>
        <taxon>Chromadorea</taxon>
        <taxon>Rhabditida</taxon>
        <taxon>Tylenchina</taxon>
        <taxon>Tylenchomorpha</taxon>
        <taxon>Sphaerularioidea</taxon>
        <taxon>Anguinidae</taxon>
        <taxon>Anguininae</taxon>
        <taxon>Ditylenchus</taxon>
    </lineage>
</organism>
<dbReference type="EMBL" id="JAKKPZ010000015">
    <property type="protein sequence ID" value="KAI1713456.1"/>
    <property type="molecule type" value="Genomic_DNA"/>
</dbReference>
<evidence type="ECO:0000313" key="2">
    <source>
        <dbReference type="EMBL" id="KAI1713456.1"/>
    </source>
</evidence>
<feature type="compositionally biased region" description="Polar residues" evidence="1">
    <location>
        <begin position="153"/>
        <end position="163"/>
    </location>
</feature>
<keyword evidence="3" id="KW-1185">Reference proteome</keyword>
<feature type="region of interest" description="Disordered" evidence="1">
    <location>
        <begin position="79"/>
        <end position="102"/>
    </location>
</feature>
<feature type="compositionally biased region" description="Polar residues" evidence="1">
    <location>
        <begin position="250"/>
        <end position="259"/>
    </location>
</feature>
<sequence>MEPASSRALGGLHNEPCRNKLHFFSFTTTNGLLPIAALPNEFGRARPILLKIPTRPASLVCTNGFRLYLRVEDMANDAQPTNVTSTSESVSANTSPQLGIRPKPLVSSRSLLRIGLLKSRNAAVDTVPGTNVENQTALLKARRKMTKRASSLSDFFHSSTGTPNRPLPASSLAAAARDQTEDQHCPSTASSSSSLCCSALRRPRHKNAILSAVTNAAALSLPPHSAAALDLATPEYGAKKQFGKSAGDRNANNESTIMHSSEGYGTGVEKQLLNNLQPNSLPTRRRAAKNHPTKPAH</sequence>
<evidence type="ECO:0000313" key="3">
    <source>
        <dbReference type="Proteomes" id="UP001201812"/>
    </source>
</evidence>
<comment type="caution">
    <text evidence="2">The sequence shown here is derived from an EMBL/GenBank/DDBJ whole genome shotgun (WGS) entry which is preliminary data.</text>
</comment>
<feature type="region of interest" description="Disordered" evidence="1">
    <location>
        <begin position="153"/>
        <end position="194"/>
    </location>
</feature>
<dbReference type="AlphaFoldDB" id="A0AAD4N6L2"/>
<evidence type="ECO:0000256" key="1">
    <source>
        <dbReference type="SAM" id="MobiDB-lite"/>
    </source>
</evidence>
<accession>A0AAD4N6L2</accession>
<gene>
    <name evidence="2" type="ORF">DdX_08970</name>
</gene>
<reference evidence="2" key="1">
    <citation type="submission" date="2022-01" db="EMBL/GenBank/DDBJ databases">
        <title>Genome Sequence Resource for Two Populations of Ditylenchus destructor, the Migratory Endoparasitic Phytonematode.</title>
        <authorList>
            <person name="Zhang H."/>
            <person name="Lin R."/>
            <person name="Xie B."/>
        </authorList>
    </citation>
    <scope>NUCLEOTIDE SEQUENCE</scope>
    <source>
        <strain evidence="2">BazhouSP</strain>
    </source>
</reference>
<feature type="compositionally biased region" description="Basic residues" evidence="1">
    <location>
        <begin position="283"/>
        <end position="297"/>
    </location>
</feature>
<feature type="compositionally biased region" description="Polar residues" evidence="1">
    <location>
        <begin position="79"/>
        <end position="97"/>
    </location>
</feature>
<dbReference type="Proteomes" id="UP001201812">
    <property type="component" value="Unassembled WGS sequence"/>
</dbReference>
<feature type="compositionally biased region" description="Low complexity" evidence="1">
    <location>
        <begin position="167"/>
        <end position="177"/>
    </location>
</feature>
<proteinExistence type="predicted"/>
<name>A0AAD4N6L2_9BILA</name>
<feature type="region of interest" description="Disordered" evidence="1">
    <location>
        <begin position="240"/>
        <end position="297"/>
    </location>
</feature>
<feature type="compositionally biased region" description="Low complexity" evidence="1">
    <location>
        <begin position="271"/>
        <end position="282"/>
    </location>
</feature>
<protein>
    <submittedName>
        <fullName evidence="2">Uncharacterized protein</fullName>
    </submittedName>
</protein>